<dbReference type="PANTHER" id="PTHR48052">
    <property type="entry name" value="UNNAMED PRODUCT"/>
    <property type="match status" value="1"/>
</dbReference>
<keyword evidence="5" id="KW-0812">Transmembrane</keyword>
<keyword evidence="11" id="KW-0325">Glycoprotein</keyword>
<dbReference type="InterPro" id="IPR032675">
    <property type="entry name" value="LRR_dom_sf"/>
</dbReference>
<comment type="subcellular location">
    <subcellularLocation>
        <location evidence="1">Cell membrane</location>
        <topology evidence="1">Single-pass type I membrane protein</topology>
    </subcellularLocation>
</comment>
<dbReference type="Gene3D" id="3.80.10.10">
    <property type="entry name" value="Ribonuclease Inhibitor"/>
    <property type="match status" value="1"/>
</dbReference>
<dbReference type="PRINTS" id="PR00019">
    <property type="entry name" value="LEURICHRPT"/>
</dbReference>
<reference evidence="12 13" key="1">
    <citation type="submission" date="2024-02" db="EMBL/GenBank/DDBJ databases">
        <authorList>
            <person name="Vignale AGUSTIN F."/>
            <person name="Sosa J E."/>
            <person name="Modenutti C."/>
        </authorList>
    </citation>
    <scope>NUCLEOTIDE SEQUENCE [LARGE SCALE GENOMIC DNA]</scope>
</reference>
<keyword evidence="7" id="KW-0677">Repeat</keyword>
<keyword evidence="8" id="KW-1133">Transmembrane helix</keyword>
<evidence type="ECO:0000256" key="11">
    <source>
        <dbReference type="ARBA" id="ARBA00023180"/>
    </source>
</evidence>
<evidence type="ECO:0000256" key="1">
    <source>
        <dbReference type="ARBA" id="ARBA00004251"/>
    </source>
</evidence>
<keyword evidence="4" id="KW-0433">Leucine-rich repeat</keyword>
<comment type="similarity">
    <text evidence="2">Belongs to the RLP family.</text>
</comment>
<keyword evidence="13" id="KW-1185">Reference proteome</keyword>
<comment type="caution">
    <text evidence="12">The sequence shown here is derived from an EMBL/GenBank/DDBJ whole genome shotgun (WGS) entry which is preliminary data.</text>
</comment>
<organism evidence="12 13">
    <name type="scientific">Ilex paraguariensis</name>
    <name type="common">yerba mate</name>
    <dbReference type="NCBI Taxonomy" id="185542"/>
    <lineage>
        <taxon>Eukaryota</taxon>
        <taxon>Viridiplantae</taxon>
        <taxon>Streptophyta</taxon>
        <taxon>Embryophyta</taxon>
        <taxon>Tracheophyta</taxon>
        <taxon>Spermatophyta</taxon>
        <taxon>Magnoliopsida</taxon>
        <taxon>eudicotyledons</taxon>
        <taxon>Gunneridae</taxon>
        <taxon>Pentapetalae</taxon>
        <taxon>asterids</taxon>
        <taxon>campanulids</taxon>
        <taxon>Aquifoliales</taxon>
        <taxon>Aquifoliaceae</taxon>
        <taxon>Ilex</taxon>
    </lineage>
</organism>
<dbReference type="InterPro" id="IPR001611">
    <property type="entry name" value="Leu-rich_rpt"/>
</dbReference>
<keyword evidence="9" id="KW-0472">Membrane</keyword>
<evidence type="ECO:0000256" key="3">
    <source>
        <dbReference type="ARBA" id="ARBA00022475"/>
    </source>
</evidence>
<gene>
    <name evidence="12" type="ORF">ILEXP_LOCUS31815</name>
</gene>
<evidence type="ECO:0000256" key="9">
    <source>
        <dbReference type="ARBA" id="ARBA00023136"/>
    </source>
</evidence>
<evidence type="ECO:0000256" key="5">
    <source>
        <dbReference type="ARBA" id="ARBA00022692"/>
    </source>
</evidence>
<dbReference type="FunFam" id="3.80.10.10:FF:000111">
    <property type="entry name" value="LRR receptor-like serine/threonine-protein kinase ERECTA"/>
    <property type="match status" value="1"/>
</dbReference>
<dbReference type="PANTHER" id="PTHR48052:SF8">
    <property type="entry name" value="LRR RECEPTOR-LIKE SERINE_THREONINE-PROTEIN KINASE FLS2"/>
    <property type="match status" value="1"/>
</dbReference>
<dbReference type="EMBL" id="CAUOFW020003947">
    <property type="protein sequence ID" value="CAK9162853.1"/>
    <property type="molecule type" value="Genomic_DNA"/>
</dbReference>
<evidence type="ECO:0000256" key="2">
    <source>
        <dbReference type="ARBA" id="ARBA00009592"/>
    </source>
</evidence>
<dbReference type="GO" id="GO:0005886">
    <property type="term" value="C:plasma membrane"/>
    <property type="evidence" value="ECO:0007669"/>
    <property type="project" value="UniProtKB-SubCell"/>
</dbReference>
<sequence>MPPAMLPTCLQFSNTSVGFICHFVGVSCWDGRPNRLLSLQLRDMSLASEIPDALQYCQSLQTLDLSGNSLSGSIPAQICSWFPYLVTLDLSNNSLTGSIPADLGNCSYLNNLILSNNKLSGNIPRQIFSLNRLKKISAANNDLSGEIPPFSNSTIIPDDFAGNSGLCGDPLGRCGGLNKKKIGNDYCGWSIRCRGINVVTVWSVVEVFTRCRGINVVTVWSVVECGGDTYEVESERLAMGLGETILVVWAERLRAHKLRSGIFV</sequence>
<keyword evidence="3" id="KW-1003">Cell membrane</keyword>
<evidence type="ECO:0000256" key="7">
    <source>
        <dbReference type="ARBA" id="ARBA00022737"/>
    </source>
</evidence>
<evidence type="ECO:0000256" key="8">
    <source>
        <dbReference type="ARBA" id="ARBA00022989"/>
    </source>
</evidence>
<name>A0ABC8T707_9AQUA</name>
<evidence type="ECO:0000256" key="6">
    <source>
        <dbReference type="ARBA" id="ARBA00022729"/>
    </source>
</evidence>
<proteinExistence type="inferred from homology"/>
<dbReference type="SUPFAM" id="SSF52058">
    <property type="entry name" value="L domain-like"/>
    <property type="match status" value="1"/>
</dbReference>
<keyword evidence="10" id="KW-0675">Receptor</keyword>
<keyword evidence="6" id="KW-0732">Signal</keyword>
<protein>
    <recommendedName>
        <fullName evidence="14">Leucine-rich repeat-containing N-terminal plant-type domain-containing protein</fullName>
    </recommendedName>
</protein>
<evidence type="ECO:0000313" key="12">
    <source>
        <dbReference type="EMBL" id="CAK9162853.1"/>
    </source>
</evidence>
<dbReference type="Pfam" id="PF00560">
    <property type="entry name" value="LRR_1"/>
    <property type="match status" value="3"/>
</dbReference>
<accession>A0ABC8T707</accession>
<evidence type="ECO:0000313" key="13">
    <source>
        <dbReference type="Proteomes" id="UP001642360"/>
    </source>
</evidence>
<evidence type="ECO:0008006" key="14">
    <source>
        <dbReference type="Google" id="ProtNLM"/>
    </source>
</evidence>
<evidence type="ECO:0000256" key="4">
    <source>
        <dbReference type="ARBA" id="ARBA00022614"/>
    </source>
</evidence>
<dbReference type="Proteomes" id="UP001642360">
    <property type="component" value="Unassembled WGS sequence"/>
</dbReference>
<dbReference type="AlphaFoldDB" id="A0ABC8T707"/>
<evidence type="ECO:0000256" key="10">
    <source>
        <dbReference type="ARBA" id="ARBA00023170"/>
    </source>
</evidence>